<evidence type="ECO:0000313" key="1">
    <source>
        <dbReference type="EMBL" id="CAJ1409119.1"/>
    </source>
</evidence>
<dbReference type="AlphaFoldDB" id="A0AA36JQ54"/>
<organism evidence="1 2">
    <name type="scientific">Effrenium voratum</name>
    <dbReference type="NCBI Taxonomy" id="2562239"/>
    <lineage>
        <taxon>Eukaryota</taxon>
        <taxon>Sar</taxon>
        <taxon>Alveolata</taxon>
        <taxon>Dinophyceae</taxon>
        <taxon>Suessiales</taxon>
        <taxon>Symbiodiniaceae</taxon>
        <taxon>Effrenium</taxon>
    </lineage>
</organism>
<protein>
    <submittedName>
        <fullName evidence="1">Uncharacterized protein</fullName>
    </submittedName>
</protein>
<evidence type="ECO:0000313" key="2">
    <source>
        <dbReference type="Proteomes" id="UP001178507"/>
    </source>
</evidence>
<accession>A0AA36JQ54</accession>
<reference evidence="1" key="1">
    <citation type="submission" date="2023-08" db="EMBL/GenBank/DDBJ databases">
        <authorList>
            <person name="Chen Y."/>
            <person name="Shah S."/>
            <person name="Dougan E. K."/>
            <person name="Thang M."/>
            <person name="Chan C."/>
        </authorList>
    </citation>
    <scope>NUCLEOTIDE SEQUENCE</scope>
</reference>
<proteinExistence type="predicted"/>
<name>A0AA36JQ54_9DINO</name>
<dbReference type="EMBL" id="CAUJNA010003751">
    <property type="protein sequence ID" value="CAJ1409119.1"/>
    <property type="molecule type" value="Genomic_DNA"/>
</dbReference>
<comment type="caution">
    <text evidence="1">The sequence shown here is derived from an EMBL/GenBank/DDBJ whole genome shotgun (WGS) entry which is preliminary data.</text>
</comment>
<keyword evidence="2" id="KW-1185">Reference proteome</keyword>
<dbReference type="Proteomes" id="UP001178507">
    <property type="component" value="Unassembled WGS sequence"/>
</dbReference>
<feature type="non-terminal residue" evidence="1">
    <location>
        <position position="1144"/>
    </location>
</feature>
<sequence>VGAVNAELALQDTGDQESCANGQSCWTFFSLVDLRGESFGEFDAKSFTPGQRLKQQMPDAGLHFADGRNDRPLESNRLTFSVLLAHTSSVLILSGPDGFQLKKDCLANATDVVSIAGASLASCEATGPKARLELLAPLQAGVRYAFAVEVEANPTTTPALNSWFLETDSEASLAIASFNVQTFHGMAVTPLTPAAGSVWPDGAPNQVNISFRPQTSQTRGEGWPSLVITAPANFAFYHGNASCPQLYQAGLAQDACSGGACRCSLQEDNMLAVDFTGAGLSSNMTYILRLLTVGQASVPGGSWRLMSFQDRLGQAKLDVGEVEGFQLCSALLDLAVGVQSDKHELELVAPSEEGLALLPELVVTFTLPHPVLGGDLLRLFLPSSHRLDGGEAMCGLQWWQGAWSVLPGLVVPACTPARVQLNFTKSSEAHISAGRQLALRFSTRNPRRSFTDSFWRVEHLRHAELLAGGALQSWKVIPALSQVSVELASFAVGQRTSIIDVSFTAAGDADQLEMRGPVGFDFSNAASDRGEAASISEPRSVRVKIPMKEGEPLKLRLHHVQLPEEGGVCYFDLNALDSDGHIVARALNFTNGVAVPGRILISHIDLQSVYQSRPLQYPLQSQWPAQFSRRIVIQMDARIPSANAGEALQISGKPFQMQQGGFRVLKLGAVVPMSAPSTSGGMLTATIVEGLLPGVHQIFGMALAPAALATSERPIWWNIEVMAASPLPRSMGAAQADILLVPPLQVEVRAERTPPLSLIEVDFLASASSTGPRLLVAPPGFSFTSGCATAFSLGCRATQVEAGLATFKLKVHTPAQTPSQRSWLLASLNSRGEVIAWGEDLFGLEVVQMRSVAVIYPAVPDVSAELVARFFVSDPVLDGGSIQLLKPPELALNCSGVQLLPIQGCTSEQESITVQLSSQLNVGSHALAMGLTMPSGSPKKNSFALMVRSPSGQVQEAAALIPGRQLQKLPLAGRPLRWTAAVPGQGSSVVLGFQIQEKLPRGTLGTVLITLASDFKQTLESASGINILNQALPIARSRPNGWADIRRVSEILIYLDASQQILAGEYDFRFPVTVPEEVPAFNVWMITLCRPSQSDSCSLTEVATELLTFPMAGFGLAANGSDVWSAAWRSAACLLWLAIGGTAT</sequence>
<gene>
    <name evidence="1" type="ORF">EVOR1521_LOCUS30297</name>
</gene>